<dbReference type="EMBL" id="CAJNNW010030128">
    <property type="protein sequence ID" value="CAE8702561.1"/>
    <property type="molecule type" value="Genomic_DNA"/>
</dbReference>
<name>A0A813KBT1_POLGL</name>
<reference evidence="1" key="1">
    <citation type="submission" date="2021-02" db="EMBL/GenBank/DDBJ databases">
        <authorList>
            <person name="Dougan E. K."/>
            <person name="Rhodes N."/>
            <person name="Thang M."/>
            <person name="Chan C."/>
        </authorList>
    </citation>
    <scope>NUCLEOTIDE SEQUENCE</scope>
</reference>
<dbReference type="Proteomes" id="UP000626109">
    <property type="component" value="Unassembled WGS sequence"/>
</dbReference>
<comment type="caution">
    <text evidence="1">The sequence shown here is derived from an EMBL/GenBank/DDBJ whole genome shotgun (WGS) entry which is preliminary data.</text>
</comment>
<accession>A0A813KBT1</accession>
<gene>
    <name evidence="1" type="ORF">PGLA2088_LOCUS32471</name>
</gene>
<protein>
    <submittedName>
        <fullName evidence="1">Uncharacterized protein</fullName>
    </submittedName>
</protein>
<dbReference type="AlphaFoldDB" id="A0A813KBT1"/>
<proteinExistence type="predicted"/>
<organism evidence="1 2">
    <name type="scientific">Polarella glacialis</name>
    <name type="common">Dinoflagellate</name>
    <dbReference type="NCBI Taxonomy" id="89957"/>
    <lineage>
        <taxon>Eukaryota</taxon>
        <taxon>Sar</taxon>
        <taxon>Alveolata</taxon>
        <taxon>Dinophyceae</taxon>
        <taxon>Suessiales</taxon>
        <taxon>Suessiaceae</taxon>
        <taxon>Polarella</taxon>
    </lineage>
</organism>
<evidence type="ECO:0000313" key="2">
    <source>
        <dbReference type="Proteomes" id="UP000626109"/>
    </source>
</evidence>
<dbReference type="CDD" id="cd22961">
    <property type="entry name" value="DD_TEX55-like"/>
    <property type="match status" value="1"/>
</dbReference>
<dbReference type="SUPFAM" id="SSF47391">
    <property type="entry name" value="Dimerization-anchoring domain of cAMP-dependent PK regulatory subunit"/>
    <property type="match status" value="1"/>
</dbReference>
<sequence>MPMPQNLTKAQEEAQRYVDEHGLDRLITKLMNTIIADKPEDPKLFMIKWLGDRCSDEQLQEAGMVRLAKK</sequence>
<evidence type="ECO:0000313" key="1">
    <source>
        <dbReference type="EMBL" id="CAE8702561.1"/>
    </source>
</evidence>